<feature type="domain" description="Dockerin" evidence="2">
    <location>
        <begin position="470"/>
        <end position="530"/>
    </location>
</feature>
<comment type="caution">
    <text evidence="3">The sequence shown here is derived from an EMBL/GenBank/DDBJ whole genome shotgun (WGS) entry which is preliminary data.</text>
</comment>
<dbReference type="AlphaFoldDB" id="A0A9D1ISN7"/>
<organism evidence="3 4">
    <name type="scientific">Candidatus Egerieicola faecale</name>
    <dbReference type="NCBI Taxonomy" id="2840774"/>
    <lineage>
        <taxon>Bacteria</taxon>
        <taxon>Bacillati</taxon>
        <taxon>Bacillota</taxon>
        <taxon>Clostridia</taxon>
        <taxon>Eubacteriales</taxon>
        <taxon>Oscillospiraceae</taxon>
        <taxon>Oscillospiraceae incertae sedis</taxon>
        <taxon>Candidatus Egerieicola</taxon>
    </lineage>
</organism>
<keyword evidence="1" id="KW-0732">Signal</keyword>
<proteinExistence type="predicted"/>
<dbReference type="Pfam" id="PF01841">
    <property type="entry name" value="Transglut_core"/>
    <property type="match status" value="1"/>
</dbReference>
<feature type="chain" id="PRO_5039234596" description="Dockerin domain-containing protein" evidence="1">
    <location>
        <begin position="27"/>
        <end position="530"/>
    </location>
</feature>
<accession>A0A9D1ISN7</accession>
<gene>
    <name evidence="3" type="ORF">IAD19_01700</name>
</gene>
<dbReference type="InterPro" id="IPR002931">
    <property type="entry name" value="Transglutaminase-like"/>
</dbReference>
<evidence type="ECO:0000313" key="4">
    <source>
        <dbReference type="Proteomes" id="UP000824082"/>
    </source>
</evidence>
<reference evidence="3" key="1">
    <citation type="submission" date="2020-10" db="EMBL/GenBank/DDBJ databases">
        <authorList>
            <person name="Gilroy R."/>
        </authorList>
    </citation>
    <scope>NUCLEOTIDE SEQUENCE</scope>
    <source>
        <strain evidence="3">4509</strain>
    </source>
</reference>
<dbReference type="SUPFAM" id="SSF63446">
    <property type="entry name" value="Type I dockerin domain"/>
    <property type="match status" value="1"/>
</dbReference>
<protein>
    <recommendedName>
        <fullName evidence="2">Dockerin domain-containing protein</fullName>
    </recommendedName>
</protein>
<dbReference type="CDD" id="cd14256">
    <property type="entry name" value="Dockerin_I"/>
    <property type="match status" value="1"/>
</dbReference>
<dbReference type="Proteomes" id="UP000824082">
    <property type="component" value="Unassembled WGS sequence"/>
</dbReference>
<dbReference type="GO" id="GO:0000272">
    <property type="term" value="P:polysaccharide catabolic process"/>
    <property type="evidence" value="ECO:0007669"/>
    <property type="project" value="InterPro"/>
</dbReference>
<dbReference type="Gene3D" id="3.10.620.30">
    <property type="match status" value="1"/>
</dbReference>
<dbReference type="InterPro" id="IPR038765">
    <property type="entry name" value="Papain-like_cys_pep_sf"/>
</dbReference>
<evidence type="ECO:0000259" key="2">
    <source>
        <dbReference type="PROSITE" id="PS51766"/>
    </source>
</evidence>
<dbReference type="InterPro" id="IPR036439">
    <property type="entry name" value="Dockerin_dom_sf"/>
</dbReference>
<dbReference type="SUPFAM" id="SSF54001">
    <property type="entry name" value="Cysteine proteinases"/>
    <property type="match status" value="1"/>
</dbReference>
<dbReference type="PROSITE" id="PS51766">
    <property type="entry name" value="DOCKERIN"/>
    <property type="match status" value="1"/>
</dbReference>
<evidence type="ECO:0000313" key="3">
    <source>
        <dbReference type="EMBL" id="HIU41249.1"/>
    </source>
</evidence>
<dbReference type="InterPro" id="IPR016134">
    <property type="entry name" value="Dockerin_dom"/>
</dbReference>
<dbReference type="EMBL" id="DVMX01000028">
    <property type="protein sequence ID" value="HIU41249.1"/>
    <property type="molecule type" value="Genomic_DNA"/>
</dbReference>
<feature type="signal peptide" evidence="1">
    <location>
        <begin position="1"/>
        <end position="26"/>
    </location>
</feature>
<dbReference type="Gene3D" id="1.10.1330.10">
    <property type="entry name" value="Dockerin domain"/>
    <property type="match status" value="1"/>
</dbReference>
<name>A0A9D1ISN7_9FIRM</name>
<reference evidence="3" key="2">
    <citation type="journal article" date="2021" name="PeerJ">
        <title>Extensive microbial diversity within the chicken gut microbiome revealed by metagenomics and culture.</title>
        <authorList>
            <person name="Gilroy R."/>
            <person name="Ravi A."/>
            <person name="Getino M."/>
            <person name="Pursley I."/>
            <person name="Horton D.L."/>
            <person name="Alikhan N.F."/>
            <person name="Baker D."/>
            <person name="Gharbi K."/>
            <person name="Hall N."/>
            <person name="Watson M."/>
            <person name="Adriaenssens E.M."/>
            <person name="Foster-Nyarko E."/>
            <person name="Jarju S."/>
            <person name="Secka A."/>
            <person name="Antonio M."/>
            <person name="Oren A."/>
            <person name="Chaudhuri R.R."/>
            <person name="La Ragione R."/>
            <person name="Hildebrand F."/>
            <person name="Pallen M.J."/>
        </authorList>
    </citation>
    <scope>NUCLEOTIDE SEQUENCE</scope>
    <source>
        <strain evidence="3">4509</strain>
    </source>
</reference>
<evidence type="ECO:0000256" key="1">
    <source>
        <dbReference type="SAM" id="SignalP"/>
    </source>
</evidence>
<sequence length="530" mass="56935">MKPIWKRSLSALAAALVLGASGLAASAQIPEAAVSQVYSAVWNDATQISPEGEYTQAKQAIYEGLLQHQEQINVAGMGLTSSNALDVYVSVLKNHPELFAPKASISWSYNPSTGAVLSIIPQYYYTAEEVPAMQVEIDAVVEQMQSLTQGMSDYDTLLTIHDWLAERMTYDYDVASSSDLTSGRTAYDALVRHQGVCEAYDYGFRLLANELGFETGYAKTQDHIWSMVKLDGEWYHVDVTHDDPSIGDGSGSSYLVPGCVLHTYFLVSDAGVQDANHGSGSYEATNTATSTRFDGENPLSSTWDGVAVWNGGVYLADDGTLYTGDVSGSLTSVDTGLLYVSSAAAYPDGTSGLLLTGYQSPAESEGLYRFSQDGLEKLADLSAGEYFNDPQVMVWCSYAAENPDGTIAVTVSSTLQPEFQTTVVTLPASEPEPEPCRHPNLVWEIAAAPTAESNGILQGVCPDCQQEFTKVLLYGDLNLDGGMDVLDVMTLAQTVVGSAQLPEELSGDYNGDSRVDVLDVMTLVQMALPN</sequence>